<dbReference type="RefSeq" id="WP_126446670.1">
    <property type="nucleotide sequence ID" value="NZ_CP034549.1"/>
</dbReference>
<dbReference type="AlphaFoldDB" id="A0A3S9MXG8"/>
<accession>A0A3S9MXG8</accession>
<dbReference type="KEGG" id="noj:EJ995_06175"/>
<evidence type="ECO:0000313" key="3">
    <source>
        <dbReference type="Proteomes" id="UP000279600"/>
    </source>
</evidence>
<feature type="signal peptide" evidence="1">
    <location>
        <begin position="1"/>
        <end position="22"/>
    </location>
</feature>
<evidence type="ECO:0000313" key="2">
    <source>
        <dbReference type="EMBL" id="AZQ43834.1"/>
    </source>
</evidence>
<keyword evidence="1" id="KW-0732">Signal</keyword>
<dbReference type="Proteomes" id="UP000279600">
    <property type="component" value="Chromosome"/>
</dbReference>
<gene>
    <name evidence="2" type="ORF">EJ995_06175</name>
</gene>
<dbReference type="EMBL" id="CP034549">
    <property type="protein sequence ID" value="AZQ43834.1"/>
    <property type="molecule type" value="Genomic_DNA"/>
</dbReference>
<dbReference type="PROSITE" id="PS51257">
    <property type="entry name" value="PROKAR_LIPOPROTEIN"/>
    <property type="match status" value="1"/>
</dbReference>
<proteinExistence type="predicted"/>
<organism evidence="2 3">
    <name type="scientific">Nonlabens ponticola</name>
    <dbReference type="NCBI Taxonomy" id="2496866"/>
    <lineage>
        <taxon>Bacteria</taxon>
        <taxon>Pseudomonadati</taxon>
        <taxon>Bacteroidota</taxon>
        <taxon>Flavobacteriia</taxon>
        <taxon>Flavobacteriales</taxon>
        <taxon>Flavobacteriaceae</taxon>
        <taxon>Nonlabens</taxon>
    </lineage>
</organism>
<reference evidence="2 3" key="1">
    <citation type="submission" date="2018-12" db="EMBL/GenBank/DDBJ databases">
        <title>Complete genome of Nonlabens sp. MJ115.</title>
        <authorList>
            <person name="Choi H.S."/>
            <person name="Jung J."/>
        </authorList>
    </citation>
    <scope>NUCLEOTIDE SEQUENCE [LARGE SCALE GENOMIC DNA]</scope>
    <source>
        <strain evidence="2 3">MJ115</strain>
    </source>
</reference>
<sequence length="195" mass="20951">MKKPIFRYALAALLVTSFVACDDDDDSPEEINPEELITTVEYTLTKTDDDDDDDDNDDDVIVLKAVDNDGDGPDAPVITVSDNLDTNSTYSGNIRFLNESDPGDVENITEEVQDESNDHEVFYASPISGLQITKDDTDNNGNPLGLRTTVTTGAAGTGNLTVTLLHEPNKPNNGTVSNAGGEPDAEVVFPITIED</sequence>
<dbReference type="OrthoDB" id="713689at2"/>
<feature type="chain" id="PRO_5019184784" evidence="1">
    <location>
        <begin position="23"/>
        <end position="195"/>
    </location>
</feature>
<protein>
    <submittedName>
        <fullName evidence="2">Type 1 periplasmic binding fold superfamily protein</fullName>
    </submittedName>
</protein>
<evidence type="ECO:0000256" key="1">
    <source>
        <dbReference type="SAM" id="SignalP"/>
    </source>
</evidence>
<name>A0A3S9MXG8_9FLAO</name>
<keyword evidence="3" id="KW-1185">Reference proteome</keyword>